<protein>
    <recommendedName>
        <fullName evidence="12">Cytochrome c-type protein</fullName>
    </recommendedName>
</protein>
<evidence type="ECO:0000256" key="14">
    <source>
        <dbReference type="PIRSR" id="PIRSR000013-2"/>
    </source>
</evidence>
<keyword evidence="11 15" id="KW-0472">Membrane</keyword>
<dbReference type="GO" id="GO:0046872">
    <property type="term" value="F:metal ion binding"/>
    <property type="evidence" value="ECO:0007669"/>
    <property type="project" value="UniProtKB-KW"/>
</dbReference>
<keyword evidence="18" id="KW-1185">Reference proteome</keyword>
<reference evidence="17 18" key="1">
    <citation type="submission" date="2016-10" db="EMBL/GenBank/DDBJ databases">
        <authorList>
            <person name="de Groot N.N."/>
        </authorList>
    </citation>
    <scope>NUCLEOTIDE SEQUENCE [LARGE SCALE GENOMIC DNA]</scope>
    <source>
        <strain evidence="17 18">DSM 5885</strain>
    </source>
</reference>
<dbReference type="Gene3D" id="1.10.3820.10">
    <property type="entry name" value="Di-heme elbow motif domain"/>
    <property type="match status" value="1"/>
</dbReference>
<dbReference type="EMBL" id="FNCY01000006">
    <property type="protein sequence ID" value="SDH50359.1"/>
    <property type="molecule type" value="Genomic_DNA"/>
</dbReference>
<keyword evidence="9 15" id="KW-1133">Transmembrane helix</keyword>
<dbReference type="STRING" id="83767.SAMN05660652_01775"/>
<keyword evidence="4" id="KW-1003">Cell membrane</keyword>
<dbReference type="InterPro" id="IPR051174">
    <property type="entry name" value="Cytochrome_c-type_ET"/>
</dbReference>
<gene>
    <name evidence="17" type="ORF">SAMN05660652_01775</name>
</gene>
<evidence type="ECO:0000256" key="5">
    <source>
        <dbReference type="ARBA" id="ARBA00022617"/>
    </source>
</evidence>
<feature type="binding site" evidence="13">
    <location>
        <position position="82"/>
    </location>
    <ligand>
        <name>a menaquinol</name>
        <dbReference type="ChEBI" id="CHEBI:18151"/>
    </ligand>
</feature>
<dbReference type="SUPFAM" id="SSF48695">
    <property type="entry name" value="Multiheme cytochromes"/>
    <property type="match status" value="1"/>
</dbReference>
<evidence type="ECO:0000256" key="9">
    <source>
        <dbReference type="ARBA" id="ARBA00022989"/>
    </source>
</evidence>
<proteinExistence type="inferred from homology"/>
<accession>A0A1G8CZ12</accession>
<dbReference type="PANTHER" id="PTHR30333">
    <property type="entry name" value="CYTOCHROME C-TYPE PROTEIN"/>
    <property type="match status" value="1"/>
</dbReference>
<dbReference type="GO" id="GO:0009055">
    <property type="term" value="F:electron transfer activity"/>
    <property type="evidence" value="ECO:0007669"/>
    <property type="project" value="TreeGrafter"/>
</dbReference>
<sequence length="208" mass="23240">MNFDRIKPFLDRALAIVHRAGWLAVVVLFVGGIVAWVGFNTALETTNTEAFCISCHEMKDTVYEEYRLTTHASSRTGVRASCPDCHVPKSFGPKMFAKLRASKDVYHNILGTIDTPDKFNARRLQMAEAVWTRMKETDSRECRGCHDEQGFDYMKQSRRSAAQHQTGISEGKTCIDCHKGIAHRLPAVEQAIGADKGGAPQDVFHPVK</sequence>
<feature type="binding site" description="axial binding residue" evidence="14">
    <location>
        <position position="183"/>
    </location>
    <ligand>
        <name>heme</name>
        <dbReference type="ChEBI" id="CHEBI:30413"/>
        <label>2</label>
    </ligand>
    <ligandPart>
        <name>Fe</name>
        <dbReference type="ChEBI" id="CHEBI:18248"/>
    </ligandPart>
</feature>
<keyword evidence="10 12" id="KW-0408">Iron</keyword>
<evidence type="ECO:0000256" key="6">
    <source>
        <dbReference type="ARBA" id="ARBA00022692"/>
    </source>
</evidence>
<evidence type="ECO:0000313" key="18">
    <source>
        <dbReference type="Proteomes" id="UP000198607"/>
    </source>
</evidence>
<feature type="binding site" description="covalent" evidence="13">
    <location>
        <position position="85"/>
    </location>
    <ligand>
        <name>heme</name>
        <dbReference type="ChEBI" id="CHEBI:30413"/>
        <label>2</label>
    </ligand>
</feature>
<name>A0A1G8CZ12_9RHOO</name>
<organism evidence="17 18">
    <name type="scientific">Propionivibrio dicarboxylicus</name>
    <dbReference type="NCBI Taxonomy" id="83767"/>
    <lineage>
        <taxon>Bacteria</taxon>
        <taxon>Pseudomonadati</taxon>
        <taxon>Pseudomonadota</taxon>
        <taxon>Betaproteobacteria</taxon>
        <taxon>Rhodocyclales</taxon>
        <taxon>Rhodocyclaceae</taxon>
        <taxon>Propionivibrio</taxon>
    </lineage>
</organism>
<keyword evidence="8 12" id="KW-0249">Electron transport</keyword>
<dbReference type="InterPro" id="IPR024717">
    <property type="entry name" value="NapC/NirT/NrfH"/>
</dbReference>
<feature type="binding site" description="axial binding residue" evidence="14">
    <location>
        <position position="104"/>
    </location>
    <ligand>
        <name>heme</name>
        <dbReference type="ChEBI" id="CHEBI:30413"/>
        <label>1</label>
    </ligand>
    <ligandPart>
        <name>Fe</name>
        <dbReference type="ChEBI" id="CHEBI:18248"/>
    </ligandPart>
</feature>
<evidence type="ECO:0000256" key="10">
    <source>
        <dbReference type="ARBA" id="ARBA00023004"/>
    </source>
</evidence>
<dbReference type="InterPro" id="IPR005126">
    <property type="entry name" value="NapC/NirT_cyt_c_N"/>
</dbReference>
<feature type="domain" description="NapC/NirT cytochrome c N-terminal" evidence="16">
    <location>
        <begin position="22"/>
        <end position="187"/>
    </location>
</feature>
<evidence type="ECO:0000256" key="2">
    <source>
        <dbReference type="ARBA" id="ARBA00007395"/>
    </source>
</evidence>
<keyword evidence="7 12" id="KW-0479">Metal-binding</keyword>
<feature type="binding site" evidence="13">
    <location>
        <position position="104"/>
    </location>
    <ligand>
        <name>a menaquinol</name>
        <dbReference type="ChEBI" id="CHEBI:18151"/>
    </ligand>
</feature>
<dbReference type="Pfam" id="PF03264">
    <property type="entry name" value="Cytochrom_NNT"/>
    <property type="match status" value="1"/>
</dbReference>
<feature type="binding site" description="axial binding residue" evidence="14">
    <location>
        <position position="146"/>
    </location>
    <ligand>
        <name>heme</name>
        <dbReference type="ChEBI" id="CHEBI:30413"/>
        <label>3</label>
    </ligand>
    <ligandPart>
        <name>Fe</name>
        <dbReference type="ChEBI" id="CHEBI:18248"/>
    </ligandPart>
</feature>
<dbReference type="AlphaFoldDB" id="A0A1G8CZ12"/>
<feature type="binding site" description="covalent" evidence="13">
    <location>
        <position position="145"/>
    </location>
    <ligand>
        <name>heme</name>
        <dbReference type="ChEBI" id="CHEBI:30413"/>
        <label>3</label>
    </ligand>
</feature>
<feature type="binding site" description="axial binding residue" evidence="14">
    <location>
        <position position="58"/>
    </location>
    <ligand>
        <name>heme</name>
        <dbReference type="ChEBI" id="CHEBI:30413"/>
        <label>1</label>
    </ligand>
    <ligandPart>
        <name>Fe</name>
        <dbReference type="ChEBI" id="CHEBI:18248"/>
    </ligandPart>
</feature>
<evidence type="ECO:0000259" key="16">
    <source>
        <dbReference type="Pfam" id="PF03264"/>
    </source>
</evidence>
<evidence type="ECO:0000256" key="12">
    <source>
        <dbReference type="PIRNR" id="PIRNR000013"/>
    </source>
</evidence>
<evidence type="ECO:0000256" key="4">
    <source>
        <dbReference type="ARBA" id="ARBA00022475"/>
    </source>
</evidence>
<comment type="subcellular location">
    <subcellularLocation>
        <location evidence="1">Cell membrane</location>
        <topology evidence="1">Single-pass membrane protein</topology>
    </subcellularLocation>
</comment>
<dbReference type="PIRSF" id="PIRSF000013">
    <property type="entry name" value="4_hem_cytochrm_NapC"/>
    <property type="match status" value="1"/>
</dbReference>
<keyword evidence="6 15" id="KW-0812">Transmembrane</keyword>
<evidence type="ECO:0000313" key="17">
    <source>
        <dbReference type="EMBL" id="SDH50359.1"/>
    </source>
</evidence>
<dbReference type="RefSeq" id="WP_091936701.1">
    <property type="nucleotide sequence ID" value="NZ_FNCY01000006.1"/>
</dbReference>
<dbReference type="InterPro" id="IPR036280">
    <property type="entry name" value="Multihaem_cyt_sf"/>
</dbReference>
<keyword evidence="3 12" id="KW-0813">Transport</keyword>
<evidence type="ECO:0000256" key="11">
    <source>
        <dbReference type="ARBA" id="ARBA00023136"/>
    </source>
</evidence>
<feature type="binding site" description="axial binding residue" evidence="14">
    <location>
        <position position="178"/>
    </location>
    <ligand>
        <name>heme</name>
        <dbReference type="ChEBI" id="CHEBI:30413"/>
        <label>4</label>
    </ligand>
    <ligandPart>
        <name>Fe</name>
        <dbReference type="ChEBI" id="CHEBI:18248"/>
    </ligandPart>
</feature>
<dbReference type="GO" id="GO:0009061">
    <property type="term" value="P:anaerobic respiration"/>
    <property type="evidence" value="ECO:0007669"/>
    <property type="project" value="TreeGrafter"/>
</dbReference>
<dbReference type="InterPro" id="IPR038266">
    <property type="entry name" value="NapC/NirT_cytc_sf"/>
</dbReference>
<evidence type="ECO:0000256" key="15">
    <source>
        <dbReference type="SAM" id="Phobius"/>
    </source>
</evidence>
<feature type="binding site" description="covalent" evidence="13">
    <location>
        <position position="55"/>
    </location>
    <ligand>
        <name>heme</name>
        <dbReference type="ChEBI" id="CHEBI:30413"/>
        <label>1</label>
    </ligand>
</feature>
<feature type="binding site" description="covalent" evidence="13">
    <location>
        <position position="174"/>
    </location>
    <ligand>
        <name>heme</name>
        <dbReference type="ChEBI" id="CHEBI:30413"/>
        <label>4</label>
    </ligand>
</feature>
<evidence type="ECO:0000256" key="3">
    <source>
        <dbReference type="ARBA" id="ARBA00022448"/>
    </source>
</evidence>
<feature type="binding site" description="covalent" evidence="13">
    <location>
        <position position="52"/>
    </location>
    <ligand>
        <name>heme</name>
        <dbReference type="ChEBI" id="CHEBI:30413"/>
        <label>1</label>
    </ligand>
</feature>
<feature type="binding site" description="axial binding residue" evidence="14">
    <location>
        <position position="86"/>
    </location>
    <ligand>
        <name>heme</name>
        <dbReference type="ChEBI" id="CHEBI:30413"/>
        <label>2</label>
    </ligand>
    <ligandPart>
        <name>Fe</name>
        <dbReference type="ChEBI" id="CHEBI:18248"/>
    </ligandPart>
</feature>
<comment type="cofactor">
    <cofactor evidence="13">
        <name>heme</name>
        <dbReference type="ChEBI" id="CHEBI:30413"/>
    </cofactor>
    <text evidence="13">Binds 4 heme groups per subunit.</text>
</comment>
<dbReference type="Proteomes" id="UP000198607">
    <property type="component" value="Unassembled WGS sequence"/>
</dbReference>
<dbReference type="GO" id="GO:0005886">
    <property type="term" value="C:plasma membrane"/>
    <property type="evidence" value="ECO:0007669"/>
    <property type="project" value="UniProtKB-SubCell"/>
</dbReference>
<dbReference type="GO" id="GO:0019333">
    <property type="term" value="P:denitrification pathway"/>
    <property type="evidence" value="ECO:0007669"/>
    <property type="project" value="InterPro"/>
</dbReference>
<feature type="transmembrane region" description="Helical" evidence="15">
    <location>
        <begin position="20"/>
        <end position="39"/>
    </location>
</feature>
<dbReference type="FunFam" id="1.10.3820.10:FF:000001">
    <property type="entry name" value="Cytochrome c-type protein"/>
    <property type="match status" value="1"/>
</dbReference>
<comment type="PTM">
    <text evidence="12">Binds 4 heme groups per subunit.</text>
</comment>
<comment type="similarity">
    <text evidence="2">Belongs to the NapC/NirT/NrfH family.</text>
</comment>
<feature type="binding site" description="covalent" evidence="13">
    <location>
        <position position="177"/>
    </location>
    <ligand>
        <name>heme</name>
        <dbReference type="ChEBI" id="CHEBI:30413"/>
        <label>4</label>
    </ligand>
</feature>
<evidence type="ECO:0000256" key="13">
    <source>
        <dbReference type="PIRSR" id="PIRSR000013-1"/>
    </source>
</evidence>
<dbReference type="OrthoDB" id="9782159at2"/>
<keyword evidence="5 12" id="KW-0349">Heme</keyword>
<dbReference type="PANTHER" id="PTHR30333:SF1">
    <property type="entry name" value="CYTOCHROME C-TYPE PROTEIN NAPC"/>
    <property type="match status" value="1"/>
</dbReference>
<evidence type="ECO:0000256" key="8">
    <source>
        <dbReference type="ARBA" id="ARBA00022982"/>
    </source>
</evidence>
<evidence type="ECO:0000256" key="7">
    <source>
        <dbReference type="ARBA" id="ARBA00022723"/>
    </source>
</evidence>
<dbReference type="GO" id="GO:0020037">
    <property type="term" value="F:heme binding"/>
    <property type="evidence" value="ECO:0007669"/>
    <property type="project" value="InterPro"/>
</dbReference>
<feature type="binding site" description="covalent" evidence="13">
    <location>
        <position position="142"/>
    </location>
    <ligand>
        <name>heme</name>
        <dbReference type="ChEBI" id="CHEBI:30413"/>
        <label>3</label>
    </ligand>
</feature>
<evidence type="ECO:0000256" key="1">
    <source>
        <dbReference type="ARBA" id="ARBA00004162"/>
    </source>
</evidence>